<feature type="domain" description="Serine aminopeptidase S33" evidence="1">
    <location>
        <begin position="9"/>
        <end position="241"/>
    </location>
</feature>
<dbReference type="Gene3D" id="3.40.50.1820">
    <property type="entry name" value="alpha/beta hydrolase"/>
    <property type="match status" value="1"/>
</dbReference>
<evidence type="ECO:0000259" key="1">
    <source>
        <dbReference type="Pfam" id="PF12146"/>
    </source>
</evidence>
<dbReference type="RefSeq" id="WP_085029215.1">
    <property type="nucleotide sequence ID" value="NZ_CP020772.1"/>
</dbReference>
<organism evidence="2 3">
    <name type="scientific">Halobacillus mangrovi</name>
    <dbReference type="NCBI Taxonomy" id="402384"/>
    <lineage>
        <taxon>Bacteria</taxon>
        <taxon>Bacillati</taxon>
        <taxon>Bacillota</taxon>
        <taxon>Bacilli</taxon>
        <taxon>Bacillales</taxon>
        <taxon>Bacillaceae</taxon>
        <taxon>Halobacillus</taxon>
    </lineage>
</organism>
<dbReference type="PANTHER" id="PTHR11614">
    <property type="entry name" value="PHOSPHOLIPASE-RELATED"/>
    <property type="match status" value="1"/>
</dbReference>
<dbReference type="Pfam" id="PF12146">
    <property type="entry name" value="Hydrolase_4"/>
    <property type="match status" value="1"/>
</dbReference>
<accession>A0A1W5ZTY0</accession>
<dbReference type="InterPro" id="IPR022742">
    <property type="entry name" value="Hydrolase_4"/>
</dbReference>
<sequence>MIKLVSEQNLATIVIVHGAFEHAGRYDELAAHFQQDGFNVIYGDLPGQGKSTGKKGHIHRFDEYIKTIGYWITKADESRPIFILGHSMGGIAVIRAMQTFHPLVDGVILSSPAAGILNGAGKRMEAFSHIINRVWPTLRVKAPMKPEMVTRNQELIIRDKHDSMILSKVSIRWYREFRKGIKQSFQDIDRFPDVPLLVMQAEEDLMVDIEKTKEWFHKVSCKEKCYKQWPGLYHEIFNEPEWNTVYNYTKSFIKLHLDKS</sequence>
<protein>
    <submittedName>
        <fullName evidence="2">Phospholipase</fullName>
    </submittedName>
</protein>
<dbReference type="InterPro" id="IPR051044">
    <property type="entry name" value="MAG_DAG_Lipase"/>
</dbReference>
<dbReference type="SUPFAM" id="SSF53474">
    <property type="entry name" value="alpha/beta-Hydrolases"/>
    <property type="match status" value="1"/>
</dbReference>
<dbReference type="PRINTS" id="PR00111">
    <property type="entry name" value="ABHYDROLASE"/>
</dbReference>
<gene>
    <name evidence="2" type="ORF">HM131_07715</name>
</gene>
<dbReference type="InterPro" id="IPR000073">
    <property type="entry name" value="AB_hydrolase_1"/>
</dbReference>
<dbReference type="OrthoDB" id="9806902at2"/>
<dbReference type="Proteomes" id="UP000192527">
    <property type="component" value="Chromosome"/>
</dbReference>
<evidence type="ECO:0000313" key="3">
    <source>
        <dbReference type="Proteomes" id="UP000192527"/>
    </source>
</evidence>
<dbReference type="InterPro" id="IPR029058">
    <property type="entry name" value="AB_hydrolase_fold"/>
</dbReference>
<proteinExistence type="predicted"/>
<dbReference type="STRING" id="402384.HM131_07715"/>
<dbReference type="AlphaFoldDB" id="A0A1W5ZTY0"/>
<keyword evidence="3" id="KW-1185">Reference proteome</keyword>
<reference evidence="2 3" key="1">
    <citation type="submission" date="2017-04" db="EMBL/GenBank/DDBJ databases">
        <title>The whole genome sequencing and assembly of Halobacillus mangrovi strain.</title>
        <authorList>
            <person name="Lee S.-J."/>
            <person name="Park M.-K."/>
            <person name="Kim J.-Y."/>
            <person name="Lee Y.-J."/>
            <person name="Yi H."/>
            <person name="Bahn Y.-S."/>
            <person name="Kim J.F."/>
            <person name="Lee D.-W."/>
        </authorList>
    </citation>
    <scope>NUCLEOTIDE SEQUENCE [LARGE SCALE GENOMIC DNA]</scope>
    <source>
        <strain evidence="2 3">KTB 131</strain>
    </source>
</reference>
<name>A0A1W5ZTY0_9BACI</name>
<dbReference type="EMBL" id="CP020772">
    <property type="protein sequence ID" value="ARI76738.1"/>
    <property type="molecule type" value="Genomic_DNA"/>
</dbReference>
<evidence type="ECO:0000313" key="2">
    <source>
        <dbReference type="EMBL" id="ARI76738.1"/>
    </source>
</evidence>
<dbReference type="KEGG" id="hmn:HM131_07715"/>